<dbReference type="PATRIC" id="fig|1449336.4.peg.176"/>
<dbReference type="GO" id="GO:0005886">
    <property type="term" value="C:plasma membrane"/>
    <property type="evidence" value="ECO:0007669"/>
    <property type="project" value="UniProtKB-SubCell"/>
</dbReference>
<dbReference type="EMBL" id="JQBS01000007">
    <property type="protein sequence ID" value="KRN57193.1"/>
    <property type="molecule type" value="Genomic_DNA"/>
</dbReference>
<keyword evidence="5 7" id="KW-1133">Transmembrane helix</keyword>
<feature type="transmembrane region" description="Helical" evidence="7">
    <location>
        <begin position="52"/>
        <end position="74"/>
    </location>
</feature>
<feature type="transmembrane region" description="Helical" evidence="7">
    <location>
        <begin position="20"/>
        <end position="40"/>
    </location>
</feature>
<keyword evidence="9" id="KW-1185">Reference proteome</keyword>
<evidence type="ECO:0000256" key="2">
    <source>
        <dbReference type="ARBA" id="ARBA00022475"/>
    </source>
</evidence>
<name>A0A0R2HWX7_CARDV</name>
<comment type="pathway">
    <text evidence="7">Protein modification; lipoprotein biosynthesis (diacylglyceryl transfer).</text>
</comment>
<dbReference type="HAMAP" id="MF_01147">
    <property type="entry name" value="Lgt"/>
    <property type="match status" value="1"/>
</dbReference>
<comment type="catalytic activity">
    <reaction evidence="7">
        <text>L-cysteinyl-[prolipoprotein] + a 1,2-diacyl-sn-glycero-3-phospho-(1'-sn-glycerol) = an S-1,2-diacyl-sn-glyceryl-L-cysteinyl-[prolipoprotein] + sn-glycerol 1-phosphate + H(+)</text>
        <dbReference type="Rhea" id="RHEA:56712"/>
        <dbReference type="Rhea" id="RHEA-COMP:14679"/>
        <dbReference type="Rhea" id="RHEA-COMP:14680"/>
        <dbReference type="ChEBI" id="CHEBI:15378"/>
        <dbReference type="ChEBI" id="CHEBI:29950"/>
        <dbReference type="ChEBI" id="CHEBI:57685"/>
        <dbReference type="ChEBI" id="CHEBI:64716"/>
        <dbReference type="ChEBI" id="CHEBI:140658"/>
        <dbReference type="EC" id="2.5.1.145"/>
    </reaction>
</comment>
<evidence type="ECO:0000256" key="6">
    <source>
        <dbReference type="ARBA" id="ARBA00023136"/>
    </source>
</evidence>
<feature type="transmembrane region" description="Helical" evidence="7">
    <location>
        <begin position="240"/>
        <end position="258"/>
    </location>
</feature>
<feature type="transmembrane region" description="Helical" evidence="7">
    <location>
        <begin position="179"/>
        <end position="197"/>
    </location>
</feature>
<feature type="binding site" evidence="7">
    <location>
        <position position="137"/>
    </location>
    <ligand>
        <name>a 1,2-diacyl-sn-glycero-3-phospho-(1'-sn-glycerol)</name>
        <dbReference type="ChEBI" id="CHEBI:64716"/>
    </ligand>
</feature>
<dbReference type="PANTHER" id="PTHR30589">
    <property type="entry name" value="PROLIPOPROTEIN DIACYLGLYCERYL TRANSFERASE"/>
    <property type="match status" value="1"/>
</dbReference>
<evidence type="ECO:0000256" key="7">
    <source>
        <dbReference type="HAMAP-Rule" id="MF_01147"/>
    </source>
</evidence>
<evidence type="ECO:0000256" key="1">
    <source>
        <dbReference type="ARBA" id="ARBA00007150"/>
    </source>
</evidence>
<keyword evidence="3 7" id="KW-0808">Transferase</keyword>
<gene>
    <name evidence="7" type="primary">lgt</name>
    <name evidence="8" type="ORF">IV74_GL000174</name>
</gene>
<dbReference type="UniPathway" id="UPA00664"/>
<dbReference type="NCBIfam" id="TIGR00544">
    <property type="entry name" value="lgt"/>
    <property type="match status" value="1"/>
</dbReference>
<comment type="similarity">
    <text evidence="1 7">Belongs to the Lgt family.</text>
</comment>
<sequence>MNLLLGAINPIAFSLGGLEVHWYGVIIASAVLLAIFMSTHESEKLGIKGDDLIDMMLWALPISIIGARIYYVAFEWRYYVAHPSEIIAIWNGGIAIYGGLIAGGLTVYWFTKKRGLPFWLVLDIAAPSVLIAQAIGRWGNFINQEAHGEETSRAFLENLHLPTFIINNMKIDGIYYQPTFFYESLWNVIGFVLLLILRRRFHLLKRGEVALSYVLWYSFGRFFIEGLRTDSLMLLQTIRVSQLLSVVLFIGAIVIWYYRRKKYPENPYYLDGVISN</sequence>
<dbReference type="EC" id="2.5.1.145" evidence="7"/>
<keyword evidence="8" id="KW-0449">Lipoprotein</keyword>
<reference evidence="8 9" key="1">
    <citation type="journal article" date="2015" name="Genome Announc.">
        <title>Expanding the biotechnology potential of lactobacilli through comparative genomics of 213 strains and associated genera.</title>
        <authorList>
            <person name="Sun Z."/>
            <person name="Harris H.M."/>
            <person name="McCann A."/>
            <person name="Guo C."/>
            <person name="Argimon S."/>
            <person name="Zhang W."/>
            <person name="Yang X."/>
            <person name="Jeffery I.B."/>
            <person name="Cooney J.C."/>
            <person name="Kagawa T.F."/>
            <person name="Liu W."/>
            <person name="Song Y."/>
            <person name="Salvetti E."/>
            <person name="Wrobel A."/>
            <person name="Rasinkangas P."/>
            <person name="Parkhill J."/>
            <person name="Rea M.C."/>
            <person name="O'Sullivan O."/>
            <person name="Ritari J."/>
            <person name="Douillard F.P."/>
            <person name="Paul Ross R."/>
            <person name="Yang R."/>
            <person name="Briner A.E."/>
            <person name="Felis G.E."/>
            <person name="de Vos W.M."/>
            <person name="Barrangou R."/>
            <person name="Klaenhammer T.R."/>
            <person name="Caufield P.W."/>
            <person name="Cui Y."/>
            <person name="Zhang H."/>
            <person name="O'Toole P.W."/>
        </authorList>
    </citation>
    <scope>NUCLEOTIDE SEQUENCE [LARGE SCALE GENOMIC DNA]</scope>
    <source>
        <strain evidence="8 9">DSM 20623</strain>
    </source>
</reference>
<dbReference type="Proteomes" id="UP000051658">
    <property type="component" value="Unassembled WGS sequence"/>
</dbReference>
<accession>A0A0R2HWX7</accession>
<organism evidence="8 9">
    <name type="scientific">Carnobacterium divergens DSM 20623</name>
    <dbReference type="NCBI Taxonomy" id="1449336"/>
    <lineage>
        <taxon>Bacteria</taxon>
        <taxon>Bacillati</taxon>
        <taxon>Bacillota</taxon>
        <taxon>Bacilli</taxon>
        <taxon>Lactobacillales</taxon>
        <taxon>Carnobacteriaceae</taxon>
        <taxon>Carnobacterium</taxon>
    </lineage>
</organism>
<feature type="transmembrane region" description="Helical" evidence="7">
    <location>
        <begin position="86"/>
        <end position="109"/>
    </location>
</feature>
<evidence type="ECO:0000256" key="5">
    <source>
        <dbReference type="ARBA" id="ARBA00022989"/>
    </source>
</evidence>
<dbReference type="PROSITE" id="PS01311">
    <property type="entry name" value="LGT"/>
    <property type="match status" value="1"/>
</dbReference>
<dbReference type="RefSeq" id="WP_034571388.1">
    <property type="nucleotide sequence ID" value="NZ_JQBS01000007.1"/>
</dbReference>
<dbReference type="PANTHER" id="PTHR30589:SF0">
    <property type="entry name" value="PHOSPHATIDYLGLYCEROL--PROLIPOPROTEIN DIACYLGLYCERYL TRANSFERASE"/>
    <property type="match status" value="1"/>
</dbReference>
<protein>
    <recommendedName>
        <fullName evidence="7">Phosphatidylglycerol--prolipoprotein diacylglyceryl transferase</fullName>
        <ecNumber evidence="7">2.5.1.145</ecNumber>
    </recommendedName>
</protein>
<evidence type="ECO:0000256" key="3">
    <source>
        <dbReference type="ARBA" id="ARBA00022679"/>
    </source>
</evidence>
<dbReference type="AlphaFoldDB" id="A0A0R2HWX7"/>
<evidence type="ECO:0000256" key="4">
    <source>
        <dbReference type="ARBA" id="ARBA00022692"/>
    </source>
</evidence>
<proteinExistence type="inferred from homology"/>
<comment type="caution">
    <text evidence="8">The sequence shown here is derived from an EMBL/GenBank/DDBJ whole genome shotgun (WGS) entry which is preliminary data.</text>
</comment>
<keyword evidence="6 7" id="KW-0472">Membrane</keyword>
<evidence type="ECO:0000313" key="8">
    <source>
        <dbReference type="EMBL" id="KRN57193.1"/>
    </source>
</evidence>
<comment type="subcellular location">
    <subcellularLocation>
        <location evidence="7">Cell membrane</location>
        <topology evidence="7">Multi-pass membrane protein</topology>
    </subcellularLocation>
</comment>
<dbReference type="Pfam" id="PF01790">
    <property type="entry name" value="LGT"/>
    <property type="match status" value="1"/>
</dbReference>
<dbReference type="eggNOG" id="COG0682">
    <property type="taxonomic scope" value="Bacteria"/>
</dbReference>
<dbReference type="GO" id="GO:0042158">
    <property type="term" value="P:lipoprotein biosynthetic process"/>
    <property type="evidence" value="ECO:0007669"/>
    <property type="project" value="UniProtKB-UniRule"/>
</dbReference>
<evidence type="ECO:0000313" key="9">
    <source>
        <dbReference type="Proteomes" id="UP000051658"/>
    </source>
</evidence>
<keyword evidence="4 7" id="KW-0812">Transmembrane</keyword>
<comment type="function">
    <text evidence="7">Catalyzes the transfer of the diacylglyceryl group from phosphatidylglycerol to the sulfhydryl group of the N-terminal cysteine of a prolipoprotein, the first step in the formation of mature lipoproteins.</text>
</comment>
<dbReference type="GO" id="GO:0008961">
    <property type="term" value="F:phosphatidylglycerol-prolipoprotein diacylglyceryl transferase activity"/>
    <property type="evidence" value="ECO:0007669"/>
    <property type="project" value="UniProtKB-UniRule"/>
</dbReference>
<dbReference type="GeneID" id="89588168"/>
<feature type="transmembrane region" description="Helical" evidence="7">
    <location>
        <begin position="209"/>
        <end position="228"/>
    </location>
</feature>
<keyword evidence="2 7" id="KW-1003">Cell membrane</keyword>
<dbReference type="InterPro" id="IPR001640">
    <property type="entry name" value="Lgt"/>
</dbReference>